<name>A0A507EFH7_9FUNG</name>
<dbReference type="PANTHER" id="PTHR11079:SF156">
    <property type="entry name" value="INACTIVE TRNA-SPECIFIC ADENOSINE DEAMINASE-LIKE PROTEIN 3-RELATED"/>
    <property type="match status" value="1"/>
</dbReference>
<evidence type="ECO:0000313" key="4">
    <source>
        <dbReference type="EMBL" id="TPX62893.1"/>
    </source>
</evidence>
<gene>
    <name evidence="4" type="ORF">PhCBS80983_g00070</name>
</gene>
<feature type="compositionally biased region" description="Basic and acidic residues" evidence="3">
    <location>
        <begin position="162"/>
        <end position="175"/>
    </location>
</feature>
<dbReference type="InterPro" id="IPR016193">
    <property type="entry name" value="Cytidine_deaminase-like"/>
</dbReference>
<protein>
    <recommendedName>
        <fullName evidence="6">CMP/dCMP-type deaminase domain-containing protein</fullName>
    </recommendedName>
</protein>
<evidence type="ECO:0000256" key="1">
    <source>
        <dbReference type="ARBA" id="ARBA00022694"/>
    </source>
</evidence>
<dbReference type="GO" id="GO:0005634">
    <property type="term" value="C:nucleus"/>
    <property type="evidence" value="ECO:0007669"/>
    <property type="project" value="TreeGrafter"/>
</dbReference>
<proteinExistence type="inferred from homology"/>
<evidence type="ECO:0000256" key="2">
    <source>
        <dbReference type="ARBA" id="ARBA00038160"/>
    </source>
</evidence>
<keyword evidence="5" id="KW-1185">Reference proteome</keyword>
<dbReference type="Proteomes" id="UP000318582">
    <property type="component" value="Unassembled WGS sequence"/>
</dbReference>
<evidence type="ECO:0000313" key="5">
    <source>
        <dbReference type="Proteomes" id="UP000318582"/>
    </source>
</evidence>
<evidence type="ECO:0000256" key="3">
    <source>
        <dbReference type="SAM" id="MobiDB-lite"/>
    </source>
</evidence>
<dbReference type="GO" id="GO:0005737">
    <property type="term" value="C:cytoplasm"/>
    <property type="evidence" value="ECO:0007669"/>
    <property type="project" value="TreeGrafter"/>
</dbReference>
<dbReference type="STRING" id="109895.A0A507EFH7"/>
<evidence type="ECO:0008006" key="6">
    <source>
        <dbReference type="Google" id="ProtNLM"/>
    </source>
</evidence>
<dbReference type="AlphaFoldDB" id="A0A507EFH7"/>
<dbReference type="PANTHER" id="PTHR11079">
    <property type="entry name" value="CYTOSINE DEAMINASE FAMILY MEMBER"/>
    <property type="match status" value="1"/>
</dbReference>
<comment type="caution">
    <text evidence="4">The sequence shown here is derived from an EMBL/GenBank/DDBJ whole genome shotgun (WGS) entry which is preliminary data.</text>
</comment>
<reference evidence="4 5" key="1">
    <citation type="journal article" date="2019" name="Sci. Rep.">
        <title>Comparative genomics of chytrid fungi reveal insights into the obligate biotrophic and pathogenic lifestyle of Synchytrium endobioticum.</title>
        <authorList>
            <person name="van de Vossenberg B.T.L.H."/>
            <person name="Warris S."/>
            <person name="Nguyen H.D.T."/>
            <person name="van Gent-Pelzer M.P.E."/>
            <person name="Joly D.L."/>
            <person name="van de Geest H.C."/>
            <person name="Bonants P.J.M."/>
            <person name="Smith D.S."/>
            <person name="Levesque C.A."/>
            <person name="van der Lee T.A.J."/>
        </authorList>
    </citation>
    <scope>NUCLEOTIDE SEQUENCE [LARGE SCALE GENOMIC DNA]</scope>
    <source>
        <strain evidence="4 5">CBS 809.83</strain>
    </source>
</reference>
<dbReference type="SUPFAM" id="SSF53927">
    <property type="entry name" value="Cytidine deaminase-like"/>
    <property type="match status" value="1"/>
</dbReference>
<feature type="region of interest" description="Disordered" evidence="3">
    <location>
        <begin position="151"/>
        <end position="199"/>
    </location>
</feature>
<organism evidence="4 5">
    <name type="scientific">Powellomyces hirtus</name>
    <dbReference type="NCBI Taxonomy" id="109895"/>
    <lineage>
        <taxon>Eukaryota</taxon>
        <taxon>Fungi</taxon>
        <taxon>Fungi incertae sedis</taxon>
        <taxon>Chytridiomycota</taxon>
        <taxon>Chytridiomycota incertae sedis</taxon>
        <taxon>Chytridiomycetes</taxon>
        <taxon>Spizellomycetales</taxon>
        <taxon>Powellomycetaceae</taxon>
        <taxon>Powellomyces</taxon>
    </lineage>
</organism>
<dbReference type="GO" id="GO:0008033">
    <property type="term" value="P:tRNA processing"/>
    <property type="evidence" value="ECO:0007669"/>
    <property type="project" value="UniProtKB-KW"/>
</dbReference>
<sequence length="230" mass="25733">MPRHLPLPDLSDVSLLFLLSTISSTTQDDLEQFLAAKSVSHGPITVAQVSRYAAITREQFNEWKTLWPMSYHDCIVREDPPLSPEEVASAEKWMRLALQVAAPNAGSADDSFINGAIMVDPVTNTQISASGDDRRKNPLHHATMNCIEQVAQRERKRRQSRHAPDRKIDTDRSVDVEQSQPRSHTDPPNHKRKAADDDDALEDEAIAYAGKSGYLCTNLDLYVVREPCAM</sequence>
<dbReference type="Gene3D" id="3.40.140.10">
    <property type="entry name" value="Cytidine Deaminase, domain 2"/>
    <property type="match status" value="1"/>
</dbReference>
<keyword evidence="1" id="KW-0819">tRNA processing</keyword>
<comment type="similarity">
    <text evidence="2">Belongs to the cytidine and deoxycytidylate deaminase family. ADAT3 subfamily.</text>
</comment>
<accession>A0A507EFH7</accession>
<dbReference type="GO" id="GO:0052717">
    <property type="term" value="F:tRNA-specific adenosine-34 deaminase activity"/>
    <property type="evidence" value="ECO:0007669"/>
    <property type="project" value="TreeGrafter"/>
</dbReference>
<dbReference type="EMBL" id="QEAQ01000001">
    <property type="protein sequence ID" value="TPX62893.1"/>
    <property type="molecule type" value="Genomic_DNA"/>
</dbReference>